<feature type="binding site" evidence="5">
    <location>
        <position position="228"/>
    </location>
    <ligand>
        <name>Mg(2+)</name>
        <dbReference type="ChEBI" id="CHEBI:18420"/>
    </ligand>
</feature>
<dbReference type="FunFam" id="1.10.510.10:FF:000994">
    <property type="entry name" value="Hypoxia Inhibited Receptor tyrosine kinase"/>
    <property type="match status" value="1"/>
</dbReference>
<keyword evidence="5" id="KW-0479">Metal-binding</keyword>
<evidence type="ECO:0000256" key="6">
    <source>
        <dbReference type="PROSITE-ProRule" id="PRU10141"/>
    </source>
</evidence>
<keyword evidence="4 6" id="KW-0547">Nucleotide-binding</keyword>
<feature type="binding site" evidence="4">
    <location>
        <begin position="57"/>
        <end position="64"/>
    </location>
    <ligand>
        <name>ATP</name>
        <dbReference type="ChEBI" id="CHEBI:30616"/>
    </ligand>
</feature>
<comment type="caution">
    <text evidence="8">The sequence shown here is derived from an EMBL/GenBank/DDBJ whole genome shotgun (WGS) entry which is preliminary data.</text>
</comment>
<evidence type="ECO:0000256" key="5">
    <source>
        <dbReference type="PIRSR" id="PIRSR000615-3"/>
    </source>
</evidence>
<dbReference type="EMBL" id="BTRK01000005">
    <property type="protein sequence ID" value="GMR52631.1"/>
    <property type="molecule type" value="Genomic_DNA"/>
</dbReference>
<dbReference type="GO" id="GO:0046872">
    <property type="term" value="F:metal ion binding"/>
    <property type="evidence" value="ECO:0007669"/>
    <property type="project" value="UniProtKB-KW"/>
</dbReference>
<evidence type="ECO:0000259" key="7">
    <source>
        <dbReference type="PROSITE" id="PS50011"/>
    </source>
</evidence>
<keyword evidence="4 6" id="KW-0067">ATP-binding</keyword>
<dbReference type="PROSITE" id="PS50011">
    <property type="entry name" value="PROTEIN_KINASE_DOM"/>
    <property type="match status" value="1"/>
</dbReference>
<dbReference type="PIRSF" id="PIRSF000615">
    <property type="entry name" value="TyrPK_CSF1-R"/>
    <property type="match status" value="1"/>
</dbReference>
<dbReference type="InterPro" id="IPR001245">
    <property type="entry name" value="Ser-Thr/Tyr_kinase_cat_dom"/>
</dbReference>
<dbReference type="InterPro" id="IPR050122">
    <property type="entry name" value="RTK"/>
</dbReference>
<keyword evidence="5" id="KW-0460">Magnesium</keyword>
<comment type="subcellular location">
    <subcellularLocation>
        <location evidence="1">Membrane</location>
        <topology evidence="1">Single-pass membrane protein</topology>
    </subcellularLocation>
</comment>
<evidence type="ECO:0000256" key="3">
    <source>
        <dbReference type="PIRSR" id="PIRSR000615-1"/>
    </source>
</evidence>
<dbReference type="PROSITE" id="PS00107">
    <property type="entry name" value="PROTEIN_KINASE_ATP"/>
    <property type="match status" value="1"/>
</dbReference>
<proteinExistence type="predicted"/>
<feature type="binding site" evidence="4">
    <location>
        <position position="214"/>
    </location>
    <ligand>
        <name>ATP</name>
        <dbReference type="ChEBI" id="CHEBI:30616"/>
    </ligand>
</feature>
<dbReference type="CDD" id="cd00192">
    <property type="entry name" value="PTKc"/>
    <property type="match status" value="1"/>
</dbReference>
<dbReference type="InterPro" id="IPR011009">
    <property type="entry name" value="Kinase-like_dom_sf"/>
</dbReference>
<reference evidence="9" key="1">
    <citation type="submission" date="2022-10" db="EMBL/GenBank/DDBJ databases">
        <title>Genome assembly of Pristionchus species.</title>
        <authorList>
            <person name="Yoshida K."/>
            <person name="Sommer R.J."/>
        </authorList>
    </citation>
    <scope>NUCLEOTIDE SEQUENCE [LARGE SCALE GENOMIC DNA]</scope>
    <source>
        <strain evidence="9">RS5460</strain>
    </source>
</reference>
<feature type="binding site" evidence="6">
    <location>
        <position position="89"/>
    </location>
    <ligand>
        <name>ATP</name>
        <dbReference type="ChEBI" id="CHEBI:30616"/>
    </ligand>
</feature>
<feature type="domain" description="Protein kinase" evidence="7">
    <location>
        <begin position="50"/>
        <end position="316"/>
    </location>
</feature>
<organism evidence="8 9">
    <name type="scientific">Pristionchus mayeri</name>
    <dbReference type="NCBI Taxonomy" id="1317129"/>
    <lineage>
        <taxon>Eukaryota</taxon>
        <taxon>Metazoa</taxon>
        <taxon>Ecdysozoa</taxon>
        <taxon>Nematoda</taxon>
        <taxon>Chromadorea</taxon>
        <taxon>Rhabditida</taxon>
        <taxon>Rhabditina</taxon>
        <taxon>Diplogasteromorpha</taxon>
        <taxon>Diplogasteroidea</taxon>
        <taxon>Neodiplogasteridae</taxon>
        <taxon>Pristionchus</taxon>
    </lineage>
</organism>
<dbReference type="PANTHER" id="PTHR24416">
    <property type="entry name" value="TYROSINE-PROTEIN KINASE RECEPTOR"/>
    <property type="match status" value="1"/>
</dbReference>
<evidence type="ECO:0000256" key="2">
    <source>
        <dbReference type="ARBA" id="ARBA00051243"/>
    </source>
</evidence>
<protein>
    <recommendedName>
        <fullName evidence="7">Protein kinase domain-containing protein</fullName>
    </recommendedName>
</protein>
<dbReference type="SUPFAM" id="SSF56112">
    <property type="entry name" value="Protein kinase-like (PK-like)"/>
    <property type="match status" value="1"/>
</dbReference>
<dbReference type="GO" id="GO:0005524">
    <property type="term" value="F:ATP binding"/>
    <property type="evidence" value="ECO:0007669"/>
    <property type="project" value="UniProtKB-UniRule"/>
</dbReference>
<gene>
    <name evidence="8" type="ORF">PMAYCL1PPCAC_22826</name>
</gene>
<comment type="catalytic activity">
    <reaction evidence="2">
        <text>L-tyrosyl-[protein] + ATP = O-phospho-L-tyrosyl-[protein] + ADP + H(+)</text>
        <dbReference type="Rhea" id="RHEA:10596"/>
        <dbReference type="Rhea" id="RHEA-COMP:10136"/>
        <dbReference type="Rhea" id="RHEA-COMP:20101"/>
        <dbReference type="ChEBI" id="CHEBI:15378"/>
        <dbReference type="ChEBI" id="CHEBI:30616"/>
        <dbReference type="ChEBI" id="CHEBI:46858"/>
        <dbReference type="ChEBI" id="CHEBI:61978"/>
        <dbReference type="ChEBI" id="CHEBI:456216"/>
        <dbReference type="EC" id="2.7.10.1"/>
    </reaction>
</comment>
<keyword evidence="9" id="KW-1185">Reference proteome</keyword>
<dbReference type="SMART" id="SM00219">
    <property type="entry name" value="TyrKc"/>
    <property type="match status" value="1"/>
</dbReference>
<dbReference type="InterPro" id="IPR017441">
    <property type="entry name" value="Protein_kinase_ATP_BS"/>
</dbReference>
<dbReference type="InterPro" id="IPR020635">
    <property type="entry name" value="Tyr_kinase_cat_dom"/>
</dbReference>
<feature type="binding site" evidence="5">
    <location>
        <position position="215"/>
    </location>
    <ligand>
        <name>Mg(2+)</name>
        <dbReference type="ChEBI" id="CHEBI:18420"/>
    </ligand>
</feature>
<dbReference type="GO" id="GO:0007169">
    <property type="term" value="P:cell surface receptor protein tyrosine kinase signaling pathway"/>
    <property type="evidence" value="ECO:0007669"/>
    <property type="project" value="TreeGrafter"/>
</dbReference>
<feature type="binding site" evidence="4">
    <location>
        <begin position="146"/>
        <end position="152"/>
    </location>
    <ligand>
        <name>ATP</name>
        <dbReference type="ChEBI" id="CHEBI:30616"/>
    </ligand>
</feature>
<evidence type="ECO:0000256" key="1">
    <source>
        <dbReference type="ARBA" id="ARBA00004167"/>
    </source>
</evidence>
<accession>A0AAN5CXQ3</accession>
<dbReference type="InterPro" id="IPR000719">
    <property type="entry name" value="Prot_kinase_dom"/>
</dbReference>
<sequence>MMLKFRKKIKELMGQLVEVRFCQIVERAREEHIARTMKDEWELGRQFVNIEYSEKLGTGAFGVVYLGVIDVERLPKSSERSLLQTSALKMDNGRVAVKMLHESADKLAEVDFLQEIELMKCIGYHERLVNIIAAVTESHPHLLITEYCNRGDLLSFLKERRENMLRLPSSIDFSMADRSLIVTQEQQLQFAVQIAYGLEFLSGRGFVHRDIAARNILIDDRNGCKIGDFGLCRRVQQEQELYLSRGGRLPIKWMSPEALRRYEMSTASDVWSYGILLFEIITLGGSPYPNWAPAEILPRLEAGERMDRPDNCPDAV</sequence>
<dbReference type="InterPro" id="IPR008266">
    <property type="entry name" value="Tyr_kinase_AS"/>
</dbReference>
<dbReference type="Gene3D" id="1.10.510.10">
    <property type="entry name" value="Transferase(Phosphotransferase) domain 1"/>
    <property type="match status" value="1"/>
</dbReference>
<name>A0AAN5CXQ3_9BILA</name>
<evidence type="ECO:0000256" key="4">
    <source>
        <dbReference type="PIRSR" id="PIRSR000615-2"/>
    </source>
</evidence>
<feature type="binding site" evidence="4">
    <location>
        <position position="98"/>
    </location>
    <ligand>
        <name>ATP</name>
        <dbReference type="ChEBI" id="CHEBI:30616"/>
    </ligand>
</feature>
<dbReference type="Gene3D" id="3.30.200.20">
    <property type="entry name" value="Phosphorylase Kinase, domain 1"/>
    <property type="match status" value="1"/>
</dbReference>
<dbReference type="GO" id="GO:0043235">
    <property type="term" value="C:receptor complex"/>
    <property type="evidence" value="ECO:0007669"/>
    <property type="project" value="TreeGrafter"/>
</dbReference>
<dbReference type="GO" id="GO:0005886">
    <property type="term" value="C:plasma membrane"/>
    <property type="evidence" value="ECO:0007669"/>
    <property type="project" value="TreeGrafter"/>
</dbReference>
<evidence type="ECO:0000313" key="9">
    <source>
        <dbReference type="Proteomes" id="UP001328107"/>
    </source>
</evidence>
<dbReference type="Proteomes" id="UP001328107">
    <property type="component" value="Unassembled WGS sequence"/>
</dbReference>
<dbReference type="GO" id="GO:0004714">
    <property type="term" value="F:transmembrane receptor protein tyrosine kinase activity"/>
    <property type="evidence" value="ECO:0007669"/>
    <property type="project" value="UniProtKB-EC"/>
</dbReference>
<feature type="active site" description="Proton acceptor" evidence="3">
    <location>
        <position position="210"/>
    </location>
</feature>
<dbReference type="Pfam" id="PF07714">
    <property type="entry name" value="PK_Tyr_Ser-Thr"/>
    <property type="match status" value="1"/>
</dbReference>
<dbReference type="PRINTS" id="PR00109">
    <property type="entry name" value="TYRKINASE"/>
</dbReference>
<dbReference type="PANTHER" id="PTHR24416:SF583">
    <property type="entry name" value="RECEPTOR PROTEIN-TYROSINE KINASE"/>
    <property type="match status" value="1"/>
</dbReference>
<dbReference type="PROSITE" id="PS00109">
    <property type="entry name" value="PROTEIN_KINASE_TYR"/>
    <property type="match status" value="1"/>
</dbReference>
<evidence type="ECO:0000313" key="8">
    <source>
        <dbReference type="EMBL" id="GMR52631.1"/>
    </source>
</evidence>
<dbReference type="AlphaFoldDB" id="A0AAN5CXQ3"/>